<organism evidence="1">
    <name type="scientific">Desulfitobacterium hafniense</name>
    <name type="common">Desulfitobacterium frappieri</name>
    <dbReference type="NCBI Taxonomy" id="49338"/>
    <lineage>
        <taxon>Bacteria</taxon>
        <taxon>Bacillati</taxon>
        <taxon>Bacillota</taxon>
        <taxon>Clostridia</taxon>
        <taxon>Eubacteriales</taxon>
        <taxon>Desulfitobacteriaceae</taxon>
        <taxon>Desulfitobacterium</taxon>
    </lineage>
</organism>
<evidence type="ECO:0000313" key="2">
    <source>
        <dbReference type="EMBL" id="CDX01321.1"/>
    </source>
</evidence>
<dbReference type="AlphaFoldDB" id="A0A098AVX4"/>
<sequence length="318" mass="37953">MISEEEKAKRLEELKSVVLDFYRENKRPPGKNNLHTKYYRYARYAYCSWNDLLIDLGLPTRRRSAQQQSEITSRQCIKCLEILPATQEHFYNNHINICRSCLKGEVAAHNRLKLKRLNRYKQNKYVLGIIWSLGSYTKREGRPYFRLRHNEDYFLRVVKDVLPVPGEITFSEKQYSLFIPRFRVSELLSLGWQPRNSEQRDYPKINEHRDFIRAYIEIHSAIDTIIVNRGKEHEQTLPRLRIYGNRGFLGKLTEVITKEIGARPKKVQKATKESEGSGILYYHSPNELDRLLHYLYHPWPKHANRAFYEKVKEVLRRI</sequence>
<protein>
    <submittedName>
        <fullName evidence="1">Uncharacterized protein</fullName>
    </submittedName>
</protein>
<gene>
    <name evidence="2" type="ORF">DPCES_1434</name>
    <name evidence="1" type="ORF">DPCES_5334</name>
</gene>
<dbReference type="EMBL" id="LK996017">
    <property type="protein sequence ID" value="CDX01321.1"/>
    <property type="molecule type" value="Genomic_DNA"/>
</dbReference>
<proteinExistence type="predicted"/>
<dbReference type="PATRIC" id="fig|49338.4.peg.1544"/>
<accession>A0A098AVX4</accession>
<reference evidence="1" key="1">
    <citation type="submission" date="2014-07" db="EMBL/GenBank/DDBJ databases">
        <authorList>
            <person name="Hornung V.Bastian."/>
        </authorList>
    </citation>
    <scope>NUCLEOTIDE SEQUENCE</scope>
    <source>
        <strain evidence="1">PCE-S</strain>
    </source>
</reference>
<evidence type="ECO:0000313" key="1">
    <source>
        <dbReference type="EMBL" id="CDV96332.1"/>
    </source>
</evidence>
<dbReference type="RefSeq" id="WP_208925488.1">
    <property type="nucleotide sequence ID" value="NZ_LK996017.1"/>
</dbReference>
<name>A0A098AVX4_DESHA</name>
<dbReference type="EMBL" id="LK996018">
    <property type="protein sequence ID" value="CDV96332.1"/>
    <property type="molecule type" value="Genomic_DNA"/>
</dbReference>